<dbReference type="Proteomes" id="UP000004995">
    <property type="component" value="Unassembled WGS sequence"/>
</dbReference>
<name>K3Y422_SETIT</name>
<keyword evidence="1" id="KW-0472">Membrane</keyword>
<accession>K3Y422</accession>
<protein>
    <submittedName>
        <fullName evidence="2">Uncharacterized protein</fullName>
    </submittedName>
</protein>
<dbReference type="PROSITE" id="PS51257">
    <property type="entry name" value="PROKAR_LIPOPROTEIN"/>
    <property type="match status" value="1"/>
</dbReference>
<keyword evidence="1" id="KW-1133">Transmembrane helix</keyword>
<reference evidence="2" key="2">
    <citation type="submission" date="2018-08" db="UniProtKB">
        <authorList>
            <consortium name="EnsemblPlants"/>
        </authorList>
    </citation>
    <scope>IDENTIFICATION</scope>
    <source>
        <strain evidence="2">Yugu1</strain>
    </source>
</reference>
<organism evidence="2 3">
    <name type="scientific">Setaria italica</name>
    <name type="common">Foxtail millet</name>
    <name type="synonym">Panicum italicum</name>
    <dbReference type="NCBI Taxonomy" id="4555"/>
    <lineage>
        <taxon>Eukaryota</taxon>
        <taxon>Viridiplantae</taxon>
        <taxon>Streptophyta</taxon>
        <taxon>Embryophyta</taxon>
        <taxon>Tracheophyta</taxon>
        <taxon>Spermatophyta</taxon>
        <taxon>Magnoliopsida</taxon>
        <taxon>Liliopsida</taxon>
        <taxon>Poales</taxon>
        <taxon>Poaceae</taxon>
        <taxon>PACMAD clade</taxon>
        <taxon>Panicoideae</taxon>
        <taxon>Panicodae</taxon>
        <taxon>Paniceae</taxon>
        <taxon>Cenchrinae</taxon>
        <taxon>Setaria</taxon>
    </lineage>
</organism>
<evidence type="ECO:0000256" key="1">
    <source>
        <dbReference type="SAM" id="Phobius"/>
    </source>
</evidence>
<reference evidence="3" key="1">
    <citation type="journal article" date="2012" name="Nat. Biotechnol.">
        <title>Reference genome sequence of the model plant Setaria.</title>
        <authorList>
            <person name="Bennetzen J.L."/>
            <person name="Schmutz J."/>
            <person name="Wang H."/>
            <person name="Percifield R."/>
            <person name="Hawkins J."/>
            <person name="Pontaroli A.C."/>
            <person name="Estep M."/>
            <person name="Feng L."/>
            <person name="Vaughn J.N."/>
            <person name="Grimwood J."/>
            <person name="Jenkins J."/>
            <person name="Barry K."/>
            <person name="Lindquist E."/>
            <person name="Hellsten U."/>
            <person name="Deshpande S."/>
            <person name="Wang X."/>
            <person name="Wu X."/>
            <person name="Mitros T."/>
            <person name="Triplett J."/>
            <person name="Yang X."/>
            <person name="Ye C.Y."/>
            <person name="Mauro-Herrera M."/>
            <person name="Wang L."/>
            <person name="Li P."/>
            <person name="Sharma M."/>
            <person name="Sharma R."/>
            <person name="Ronald P.C."/>
            <person name="Panaud O."/>
            <person name="Kellogg E.A."/>
            <person name="Brutnell T.P."/>
            <person name="Doust A.N."/>
            <person name="Tuskan G.A."/>
            <person name="Rokhsar D."/>
            <person name="Devos K.M."/>
        </authorList>
    </citation>
    <scope>NUCLEOTIDE SEQUENCE [LARGE SCALE GENOMIC DNA]</scope>
    <source>
        <strain evidence="3">cv. Yugu1</strain>
    </source>
</reference>
<dbReference type="EMBL" id="AGNK02002525">
    <property type="status" value="NOT_ANNOTATED_CDS"/>
    <property type="molecule type" value="Genomic_DNA"/>
</dbReference>
<dbReference type="EnsemblPlants" id="KQL10847">
    <property type="protein sequence ID" value="KQL10847"/>
    <property type="gene ID" value="SETIT_008960mg"/>
</dbReference>
<evidence type="ECO:0000313" key="2">
    <source>
        <dbReference type="EnsemblPlants" id="KQL10847"/>
    </source>
</evidence>
<feature type="transmembrane region" description="Helical" evidence="1">
    <location>
        <begin position="31"/>
        <end position="56"/>
    </location>
</feature>
<proteinExistence type="predicted"/>
<dbReference type="InParanoid" id="K3Y422"/>
<sequence>MYYYPKICQLALVCALWSTMSCHLKYEFQGYMSGLWLVPCCILDQCLLVPCLFINLV</sequence>
<dbReference type="Gramene" id="KQL10847">
    <property type="protein sequence ID" value="KQL10847"/>
    <property type="gene ID" value="SETIT_008960mg"/>
</dbReference>
<keyword evidence="1" id="KW-0812">Transmembrane</keyword>
<evidence type="ECO:0000313" key="3">
    <source>
        <dbReference type="Proteomes" id="UP000004995"/>
    </source>
</evidence>
<dbReference type="AlphaFoldDB" id="K3Y422"/>
<keyword evidence="3" id="KW-1185">Reference proteome</keyword>
<dbReference type="HOGENOM" id="CLU_3000054_0_0_1"/>